<feature type="transmembrane region" description="Helical" evidence="1">
    <location>
        <begin position="136"/>
        <end position="163"/>
    </location>
</feature>
<proteinExistence type="predicted"/>
<feature type="transmembrane region" description="Helical" evidence="1">
    <location>
        <begin position="170"/>
        <end position="191"/>
    </location>
</feature>
<gene>
    <name evidence="2" type="ORF">SCLAR_v1c02550</name>
</gene>
<keyword evidence="1" id="KW-0472">Membrane</keyword>
<accession>A0A2K8KFY2</accession>
<feature type="transmembrane region" description="Helical" evidence="1">
    <location>
        <begin position="104"/>
        <end position="124"/>
    </location>
</feature>
<reference evidence="2 3" key="1">
    <citation type="submission" date="2017-11" db="EMBL/GenBank/DDBJ databases">
        <title>Complete genome sequence of Spiroplasma clarkii CN-5 (DSM 19994).</title>
        <authorList>
            <person name="Tsai Y.-M."/>
            <person name="Chang A."/>
            <person name="Lo W.-S."/>
            <person name="Kuo C.-H."/>
        </authorList>
    </citation>
    <scope>NUCLEOTIDE SEQUENCE [LARGE SCALE GENOMIC DNA]</scope>
    <source>
        <strain evidence="2 3">CN-5</strain>
    </source>
</reference>
<keyword evidence="1" id="KW-1133">Transmembrane helix</keyword>
<dbReference type="Proteomes" id="UP000231179">
    <property type="component" value="Chromosome"/>
</dbReference>
<feature type="transmembrane region" description="Helical" evidence="1">
    <location>
        <begin position="12"/>
        <end position="35"/>
    </location>
</feature>
<feature type="transmembrane region" description="Helical" evidence="1">
    <location>
        <begin position="554"/>
        <end position="576"/>
    </location>
</feature>
<protein>
    <submittedName>
        <fullName evidence="2">Uncharacterized protein</fullName>
    </submittedName>
</protein>
<dbReference type="AlphaFoldDB" id="A0A2K8KFY2"/>
<evidence type="ECO:0000256" key="1">
    <source>
        <dbReference type="SAM" id="Phobius"/>
    </source>
</evidence>
<dbReference type="EMBL" id="CP024870">
    <property type="protein sequence ID" value="ATX70585.1"/>
    <property type="molecule type" value="Genomic_DNA"/>
</dbReference>
<feature type="transmembrane region" description="Helical" evidence="1">
    <location>
        <begin position="65"/>
        <end position="83"/>
    </location>
</feature>
<evidence type="ECO:0000313" key="3">
    <source>
        <dbReference type="Proteomes" id="UP000231179"/>
    </source>
</evidence>
<evidence type="ECO:0000313" key="2">
    <source>
        <dbReference type="EMBL" id="ATX70585.1"/>
    </source>
</evidence>
<keyword evidence="3" id="KW-1185">Reference proteome</keyword>
<sequence length="594" mass="71170">MKFIFIKEFKNKYLYISSSLVLLIYLIMFLTYYFIEIFDLGLESYDSISKNHEFLMEFNFNKINWILWFCLTFILTLNSLLSLGNVKRDIFKENYGFKSLVKWYLNYFLVNSLMLLVTILLFYLSTMGIFIQHWVFYLQICGYLFIFALTSYTFVSLTAYLIYVVSDFKIFIITSSLFCFIISPLLSTLPLNSVEFKNLSKTYSYNFDTNDYQLDIKNSDLIYLNSFLNENNLIFLNFDKAYSVVTSHVKKFCVNSINVVLVNNEIYNTCIVEKTVLNEAFNDNANINIIWKNSIFNKDTLIKYGDIISWFQTKGDLKEKLAIISDLFSDYDFQVDFEALQYVVYEINIDKDFGFNFGDQRLPPYYDTQLQIFAKVIFYYYLINYMKNPGAYDQMTKLTYGKVFERFLTSQIYETRHFRTLVNELMWELPEKNSEQYQDLQNQNYSLGDINLFFKENYNPILLIGIINEFKVDQNQMDELKKFKNKVKENYLFNFFAYNNSWFNQVNLDYQGKYLSILKENSYFAKKQPFYLLENNLFLNKDNLYLYPGKIDHYFWILIIIYLFIIFSQIGAIWIFSRLKLKEKVHSRSFPIII</sequence>
<name>A0A2K8KFY2_9MOLU</name>
<organism evidence="2 3">
    <name type="scientific">Spiroplasma clarkii</name>
    <dbReference type="NCBI Taxonomy" id="2139"/>
    <lineage>
        <taxon>Bacteria</taxon>
        <taxon>Bacillati</taxon>
        <taxon>Mycoplasmatota</taxon>
        <taxon>Mollicutes</taxon>
        <taxon>Entomoplasmatales</taxon>
        <taxon>Spiroplasmataceae</taxon>
        <taxon>Spiroplasma</taxon>
    </lineage>
</organism>
<keyword evidence="1" id="KW-0812">Transmembrane</keyword>